<feature type="region of interest" description="Disordered" evidence="9">
    <location>
        <begin position="224"/>
        <end position="353"/>
    </location>
</feature>
<feature type="compositionally biased region" description="Low complexity" evidence="9">
    <location>
        <begin position="303"/>
        <end position="320"/>
    </location>
</feature>
<proteinExistence type="inferred from homology"/>
<dbReference type="InterPro" id="IPR002110">
    <property type="entry name" value="Ankyrin_rpt"/>
</dbReference>
<feature type="compositionally biased region" description="Polar residues" evidence="9">
    <location>
        <begin position="1200"/>
        <end position="1217"/>
    </location>
</feature>
<feature type="compositionally biased region" description="Polar residues" evidence="9">
    <location>
        <begin position="282"/>
        <end position="292"/>
    </location>
</feature>
<feature type="compositionally biased region" description="Polar residues" evidence="9">
    <location>
        <begin position="731"/>
        <end position="745"/>
    </location>
</feature>
<feature type="compositionally biased region" description="Basic and acidic residues" evidence="9">
    <location>
        <begin position="1159"/>
        <end position="1176"/>
    </location>
</feature>
<dbReference type="FunFam" id="1.25.40.20:FF:000032">
    <property type="entry name" value="BCL-6 corepressor isoform X1"/>
    <property type="match status" value="1"/>
</dbReference>
<feature type="region of interest" description="Disordered" evidence="9">
    <location>
        <begin position="1520"/>
        <end position="1541"/>
    </location>
</feature>
<feature type="region of interest" description="Disordered" evidence="9">
    <location>
        <begin position="1122"/>
        <end position="1272"/>
    </location>
</feature>
<feature type="compositionally biased region" description="Polar residues" evidence="9">
    <location>
        <begin position="342"/>
        <end position="353"/>
    </location>
</feature>
<feature type="repeat" description="ANK" evidence="8">
    <location>
        <begin position="1431"/>
        <end position="1463"/>
    </location>
</feature>
<reference evidence="12" key="3">
    <citation type="submission" date="2025-09" db="UniProtKB">
        <authorList>
            <consortium name="Ensembl"/>
        </authorList>
    </citation>
    <scope>IDENTIFICATION</scope>
</reference>
<reference evidence="13" key="1">
    <citation type="journal article" date="2004" name="Nature">
        <title>Genome duplication in the teleost fish Tetraodon nigroviridis reveals the early vertebrate proto-karyotype.</title>
        <authorList>
            <person name="Jaillon O."/>
            <person name="Aury J.-M."/>
            <person name="Brunet F."/>
            <person name="Petit J.-L."/>
            <person name="Stange-Thomann N."/>
            <person name="Mauceli E."/>
            <person name="Bouneau L."/>
            <person name="Fischer C."/>
            <person name="Ozouf-Costaz C."/>
            <person name="Bernot A."/>
            <person name="Nicaud S."/>
            <person name="Jaffe D."/>
            <person name="Fisher S."/>
            <person name="Lutfalla G."/>
            <person name="Dossat C."/>
            <person name="Segurens B."/>
            <person name="Dasilva C."/>
            <person name="Salanoubat M."/>
            <person name="Levy M."/>
            <person name="Boudet N."/>
            <person name="Castellano S."/>
            <person name="Anthouard V."/>
            <person name="Jubin C."/>
            <person name="Castelli V."/>
            <person name="Katinka M."/>
            <person name="Vacherie B."/>
            <person name="Biemont C."/>
            <person name="Skalli Z."/>
            <person name="Cattolico L."/>
            <person name="Poulain J."/>
            <person name="De Berardinis V."/>
            <person name="Cruaud C."/>
            <person name="Duprat S."/>
            <person name="Brottier P."/>
            <person name="Coutanceau J.-P."/>
            <person name="Gouzy J."/>
            <person name="Parra G."/>
            <person name="Lardier G."/>
            <person name="Chapple C."/>
            <person name="McKernan K.J."/>
            <person name="McEwan P."/>
            <person name="Bosak S."/>
            <person name="Kellis M."/>
            <person name="Volff J.-N."/>
            <person name="Guigo R."/>
            <person name="Zody M.C."/>
            <person name="Mesirov J."/>
            <person name="Lindblad-Toh K."/>
            <person name="Birren B."/>
            <person name="Nusbaum C."/>
            <person name="Kahn D."/>
            <person name="Robinson-Rechavi M."/>
            <person name="Laudet V."/>
            <person name="Schachter V."/>
            <person name="Quetier F."/>
            <person name="Saurin W."/>
            <person name="Scarpelli C."/>
            <person name="Wincker P."/>
            <person name="Lander E.S."/>
            <person name="Weissenbach J."/>
            <person name="Roest Crollius H."/>
        </authorList>
    </citation>
    <scope>NUCLEOTIDE SEQUENCE [LARGE SCALE GENOMIC DNA]</scope>
</reference>
<evidence type="ECO:0000256" key="5">
    <source>
        <dbReference type="ARBA" id="ARBA00022843"/>
    </source>
</evidence>
<dbReference type="SUPFAM" id="SSF48403">
    <property type="entry name" value="Ankyrin repeat"/>
    <property type="match status" value="1"/>
</dbReference>
<keyword evidence="13" id="KW-1185">Reference proteome</keyword>
<dbReference type="SMART" id="SM00248">
    <property type="entry name" value="ANK"/>
    <property type="match status" value="3"/>
</dbReference>
<protein>
    <submittedName>
        <fullName evidence="12">BCL6 corepressor</fullName>
    </submittedName>
</protein>
<feature type="domain" description="BCL-6 corepressor non-ankyrin-repeat" evidence="10">
    <location>
        <begin position="1103"/>
        <end position="1316"/>
    </location>
</feature>
<comment type="subcellular location">
    <subcellularLocation>
        <location evidence="1">Nucleus</location>
    </subcellularLocation>
</comment>
<dbReference type="InterPro" id="IPR032365">
    <property type="entry name" value="PUFD"/>
</dbReference>
<dbReference type="Pfam" id="PF16553">
    <property type="entry name" value="PUFD"/>
    <property type="match status" value="1"/>
</dbReference>
<dbReference type="InterPro" id="IPR038227">
    <property type="entry name" value="PUFD_som_sf"/>
</dbReference>
<dbReference type="Ensembl" id="ENSTNIT00000001611.1">
    <property type="protein sequence ID" value="ENSTNIP00000003581.1"/>
    <property type="gene ID" value="ENSTNIG00000006600.1"/>
</dbReference>
<feature type="compositionally biased region" description="Basic and acidic residues" evidence="9">
    <location>
        <begin position="1250"/>
        <end position="1259"/>
    </location>
</feature>
<dbReference type="Gene3D" id="1.25.40.20">
    <property type="entry name" value="Ankyrin repeat-containing domain"/>
    <property type="match status" value="1"/>
</dbReference>
<keyword evidence="3" id="KW-0597">Phosphoprotein</keyword>
<evidence type="ECO:0000256" key="8">
    <source>
        <dbReference type="PROSITE-ProRule" id="PRU00023"/>
    </source>
</evidence>
<dbReference type="Proteomes" id="UP000007303">
    <property type="component" value="Unassembled WGS sequence"/>
</dbReference>
<dbReference type="Pfam" id="PF12796">
    <property type="entry name" value="Ank_2"/>
    <property type="match status" value="1"/>
</dbReference>
<evidence type="ECO:0000256" key="4">
    <source>
        <dbReference type="ARBA" id="ARBA00022737"/>
    </source>
</evidence>
<comment type="similarity">
    <text evidence="7">Belongs to the BCOR family.</text>
</comment>
<evidence type="ECO:0000259" key="11">
    <source>
        <dbReference type="Pfam" id="PF16553"/>
    </source>
</evidence>
<dbReference type="PANTHER" id="PTHR24117:SF9">
    <property type="entry name" value="BCL-6 COREPRESSOR PCGF1 BINDING DOMAIN-CONTAINING PROTEIN"/>
    <property type="match status" value="1"/>
</dbReference>
<keyword evidence="8" id="KW-0040">ANK repeat</keyword>
<feature type="compositionally biased region" description="Polar residues" evidence="9">
    <location>
        <begin position="234"/>
        <end position="250"/>
    </location>
</feature>
<evidence type="ECO:0000259" key="10">
    <source>
        <dbReference type="Pfam" id="PF15808"/>
    </source>
</evidence>
<keyword evidence="2" id="KW-1017">Isopeptide bond</keyword>
<feature type="compositionally biased region" description="Basic and acidic residues" evidence="9">
    <location>
        <begin position="710"/>
        <end position="729"/>
    </location>
</feature>
<dbReference type="InterPro" id="IPR047144">
    <property type="entry name" value="BCOR-like"/>
</dbReference>
<evidence type="ECO:0000256" key="7">
    <source>
        <dbReference type="ARBA" id="ARBA00034703"/>
    </source>
</evidence>
<feature type="compositionally biased region" description="Basic and acidic residues" evidence="9">
    <location>
        <begin position="664"/>
        <end position="701"/>
    </location>
</feature>
<name>H3C5R1_TETNG</name>
<dbReference type="InterPro" id="IPR036770">
    <property type="entry name" value="Ankyrin_rpt-contain_sf"/>
</dbReference>
<dbReference type="GO" id="GO:0000122">
    <property type="term" value="P:negative regulation of transcription by RNA polymerase II"/>
    <property type="evidence" value="ECO:0007669"/>
    <property type="project" value="TreeGrafter"/>
</dbReference>
<evidence type="ECO:0000256" key="3">
    <source>
        <dbReference type="ARBA" id="ARBA00022553"/>
    </source>
</evidence>
<dbReference type="Pfam" id="PF15808">
    <property type="entry name" value="BCOR"/>
    <property type="match status" value="1"/>
</dbReference>
<dbReference type="PANTHER" id="PTHR24117">
    <property type="entry name" value="AGAP007537-PB"/>
    <property type="match status" value="1"/>
</dbReference>
<keyword evidence="4" id="KW-0677">Repeat</keyword>
<feature type="compositionally biased region" description="Polar residues" evidence="9">
    <location>
        <begin position="651"/>
        <end position="662"/>
    </location>
</feature>
<feature type="domain" description="BCL-6 corepressor PCGF1 binding" evidence="11">
    <location>
        <begin position="1546"/>
        <end position="1656"/>
    </location>
</feature>
<evidence type="ECO:0000313" key="12">
    <source>
        <dbReference type="Ensembl" id="ENSTNIP00000003581.1"/>
    </source>
</evidence>
<dbReference type="GO" id="GO:0005634">
    <property type="term" value="C:nucleus"/>
    <property type="evidence" value="ECO:0007669"/>
    <property type="project" value="UniProtKB-SubCell"/>
</dbReference>
<feature type="compositionally biased region" description="Polar residues" evidence="9">
    <location>
        <begin position="801"/>
        <end position="818"/>
    </location>
</feature>
<dbReference type="PROSITE" id="PS50297">
    <property type="entry name" value="ANK_REP_REGION"/>
    <property type="match status" value="2"/>
</dbReference>
<keyword evidence="5" id="KW-0832">Ubl conjugation</keyword>
<feature type="region of interest" description="Disordered" evidence="9">
    <location>
        <begin position="789"/>
        <end position="852"/>
    </location>
</feature>
<dbReference type="PROSITE" id="PS50088">
    <property type="entry name" value="ANK_REPEAT"/>
    <property type="match status" value="2"/>
</dbReference>
<evidence type="ECO:0000256" key="9">
    <source>
        <dbReference type="SAM" id="MobiDB-lite"/>
    </source>
</evidence>
<dbReference type="GeneTree" id="ENSGT00940000153737"/>
<feature type="repeat" description="ANK" evidence="8">
    <location>
        <begin position="1398"/>
        <end position="1430"/>
    </location>
</feature>
<evidence type="ECO:0000256" key="1">
    <source>
        <dbReference type="ARBA" id="ARBA00004123"/>
    </source>
</evidence>
<dbReference type="GO" id="GO:0003714">
    <property type="term" value="F:transcription corepressor activity"/>
    <property type="evidence" value="ECO:0007669"/>
    <property type="project" value="TreeGrafter"/>
</dbReference>
<organism evidence="12 13">
    <name type="scientific">Tetraodon nigroviridis</name>
    <name type="common">Spotted green pufferfish</name>
    <name type="synonym">Chelonodon nigroviridis</name>
    <dbReference type="NCBI Taxonomy" id="99883"/>
    <lineage>
        <taxon>Eukaryota</taxon>
        <taxon>Metazoa</taxon>
        <taxon>Chordata</taxon>
        <taxon>Craniata</taxon>
        <taxon>Vertebrata</taxon>
        <taxon>Euteleostomi</taxon>
        <taxon>Actinopterygii</taxon>
        <taxon>Neopterygii</taxon>
        <taxon>Teleostei</taxon>
        <taxon>Neoteleostei</taxon>
        <taxon>Acanthomorphata</taxon>
        <taxon>Eupercaria</taxon>
        <taxon>Tetraodontiformes</taxon>
        <taxon>Tetradontoidea</taxon>
        <taxon>Tetraodontidae</taxon>
        <taxon>Tetraodon</taxon>
    </lineage>
</organism>
<reference evidence="12" key="2">
    <citation type="submission" date="2025-08" db="UniProtKB">
        <authorList>
            <consortium name="Ensembl"/>
        </authorList>
    </citation>
    <scope>IDENTIFICATION</scope>
</reference>
<evidence type="ECO:0000256" key="2">
    <source>
        <dbReference type="ARBA" id="ARBA00022499"/>
    </source>
</evidence>
<feature type="compositionally biased region" description="Basic and acidic residues" evidence="9">
    <location>
        <begin position="327"/>
        <end position="340"/>
    </location>
</feature>
<feature type="compositionally biased region" description="Low complexity" evidence="9">
    <location>
        <begin position="263"/>
        <end position="275"/>
    </location>
</feature>
<dbReference type="Gene3D" id="3.10.260.40">
    <property type="entry name" value="BCL-6 corepressor, PCGF1 binding domain"/>
    <property type="match status" value="1"/>
</dbReference>
<evidence type="ECO:0000256" key="6">
    <source>
        <dbReference type="ARBA" id="ARBA00023242"/>
    </source>
</evidence>
<keyword evidence="6" id="KW-0539">Nucleus</keyword>
<feature type="region of interest" description="Disordered" evidence="9">
    <location>
        <begin position="651"/>
        <end position="766"/>
    </location>
</feature>
<accession>H3C5R1</accession>
<sequence>VDSSSAYSMNPLAALSVDRNTLVGENYRPQGGNFYPSVQPVSGEKPREAGTSVPLRYDLLYKPDLALLDGQKSANGYAGLYKSAPPGLQKPILVPAAGGDGLGLNHQSLSSVKQSELCLTGAGSFPRLPWISPYTDATMYPFLDMAYKASFLSQPLPFIHQQLAYQSLCGSPSGEERPFYLSHYTPTHLSSPLGPPLRIHAATPTPAILSTLSCSQDKTLQGLGAQVPRDHSAFRTSPQVHQAPSPQTVHLTERQHGSSGTKSTQPTSTASTLTTVHPPCSISPSQPFSRTTTDIHKPFNRGTTSSSTSISLSHSSTAGSVNSELCSSKKTENNKTKDAGSGRSNVEKSFSPASVSLRRDVPLKPARNAVENFLDLSAKELEGAQNGIPSKLEALAKLGYLPPSSYGLSGNQDMPIKEGVMTPDSISTKKTDHSDKINAVSAPWAISSSSLVTSSDNRRSQILKNRNTDHQPMSQKQHGSAKGIGNDILNYAAVGRPSELCLLPKSKVEQQRIPSSDLKKVGLNKKGEIHKSPGKHNTTSVKLEVPEIQTRHKQKQHLSLENGTSPGQIYGDSYLPPGLAYTSRYIPYSVAENISLQHLATGKAPIYPQLGLLGAGFYPPRMAANHGISYGMHPNQGEVLAYPNSQSIAPPSISSLSCSDQQEFNDKTRNSEQYKSKGRLEGDKCKKNDNEKNRPPSEMKKASGKSVAPARDDVFIDLVHDETDRDPSPSRHLSVSTKNTDSSTKGGSGSNPIQENPEEPEPLSPLLDIPEQQTMRCARTSIQFCRRKSRALSSAGDPSGAVNQRTPAYGNVNPTSPEFNKREPNGSCGDGSASIQESNPNPTPAEGVPDCKENQGTIIAKHTTISSGAGGNALKGVSTDVWANSSKLSREQRASQQLRRRWKDCVTLCQGLPFGTEKLLYFSSMALKPSFHPLVSINKCERTKVWTEVFAQHLHLSHCTFLVGTISPSSSSSQKIFGTGNSARLLENPLEIERRFRVHPVADSQPRGEGRKEPPLKTPLRLREVSGFTEGSAGCKERAAEKKLTALIRLWKQRRELLAKEHFPQRRHTCSRSNFLPTPGCFLTADSTLEDVKKLKVCIELNGLRLSKPHLAAELRQWWTSQPSGEGQSSAGRGQTGHLPRGTSQKVNARSKPLRKQNRTRECAKRKWGKNWEKGQSEFQEEEFSPGFLMAPPSSPAHLQGSSAPQQAFASPPSSCCQDKHQKLREPQGLCGFLSSVPSLPPPSSPSPDSHPHEDDLTKPKGKRPCKTKHTELQGKARILSVDAWRRAASFDRRRTFYVSVVAPPSSKSRNVKPPRSIRQETCKQITNIAPADSTSCRPPTPLHTHPTRQIPPEVRRLIVNKNAGETLLQRAARLGYQDVVLYCLEQQICDVNHRDNAGYCALHEACAHGWLGIVRLLVEHGADVNCSAQDGTRPLHDAVENDHVEVARFLLACGADPTLTSYSGRGPINMSHSATMETFLEDYLSDLQGRSEGDQGIFWEFYGSSVFESSNGGEVYNILADPPGPDEEEDDEEDDDNRGQRARREVFEFELSDRPLLPCYNVQVSLSQGPRNWLLLSDVLGRLRMTSRSFRRLFPQLNVQSVPEDEFYRQASLSQLLTGPDEQELASFRPDIKDPLELVEATPELAGMLGSSLEFV</sequence>
<evidence type="ECO:0000313" key="13">
    <source>
        <dbReference type="Proteomes" id="UP000007303"/>
    </source>
</evidence>
<dbReference type="HOGENOM" id="CLU_003863_0_0_1"/>
<feature type="compositionally biased region" description="Polar residues" evidence="9">
    <location>
        <begin position="1122"/>
        <end position="1133"/>
    </location>
</feature>
<dbReference type="InterPro" id="IPR031628">
    <property type="entry name" value="BCOR"/>
</dbReference>
<feature type="compositionally biased region" description="Acidic residues" evidence="9">
    <location>
        <begin position="1525"/>
        <end position="1537"/>
    </location>
</feature>